<sequence>MGSLLLYSVIFWLLMGSVVCIYDDSFAFTFKEVKRVHTTKSDLLKFEMELVLSFNTAKTAKEFFLTALIPAKNLRVLAFQREDDKAVQENVEIRLNKEVAREKDPCDYLITSKMYLLKLSTEELTKFKIHRYPLSSKEKPPPVPPQYEYSEHSLKTFLPSEGTIHPSNYFLKISVEVAKGGFSSDGVWIFALAEKNSSSTGNQECTVYSSQLAEVFLPTATHNGLSLLYCNSATNAELLNLVPDLRQSFDVKIFANKTFYGAQGVKYTVQMGLGKIAPALKLDQVVIRLKMPPDLCYASSCFGANEEDPCRNVKAGPFEQCAYTFRNYEFVLKSSAGQDAPDQVEVLLNNINHPLVNLESNNDWKINLLTVDSSNFIIRREHKEILEKVSNDLCSRKFISKFVDVHSDSVTWMNSHLAVVPTPALTPLVVEPTGQHGLLEDPLLVQLKLRFPETHLFSKCRVELKTIHSFASVTSSSEQRLDRHNLKLMLPNSASKPVPDDQHRLHVQKKSIRNDELIQFSLNVTKYNSRDYWKITISCLNGENEYVREAQALFTYPLPNKKMFLSDLNLGEELAKRTYLFYLHVFLFDEKEVEIKLSLQGSSTPLVAPPPSGMDAMETAERTHLTDACDAYVHTSCYDLVYHECSKEKQTISYKINSYRSTDKHFTVLFPLVIPEGETQFSLQMSLETKKHSKRVQRDLHVDVEKMLTHNAKAPCVNNLTVALRKYQSYESHLFLLFRAVNCYRVYEPFLINHHNSEGFHAKADSSQHGDKFTFQKTYRQTFPVNYESVSQLIFDHHLISIITIILIDDAFFLNSQMRNREAEIVEFLKKKMLPLPYNKHYVVNYSNQNLLISMYTYVDAGKVKIDIVQKSSDVQHVVAALEKVISFAEYVKAKETHYMHSEYSILLLTDIEGMDTVRGATSQYVKNENDVERNFSRIYVLSLEKGEDFSNSNGMPDESIQNVQNMYTYNKKKTDRIFFTSFHNYTVDEELMVHYAKAAIQDYILLHTQIYKTAWYLIGICRYNVVKNSPTTRKLHLFYVNKNVKTVEYSISADEAKSVLDNSSAASYQDMCNIFTQLQLLGHR</sequence>
<evidence type="ECO:0000256" key="1">
    <source>
        <dbReference type="SAM" id="SignalP"/>
    </source>
</evidence>
<protein>
    <submittedName>
        <fullName evidence="2">Uncharacterized protein</fullName>
    </submittedName>
</protein>
<gene>
    <name evidence="2" type="ORF">PVBG_01257</name>
</gene>
<dbReference type="EMBL" id="KQ234829">
    <property type="protein sequence ID" value="KMZ85747.1"/>
    <property type="molecule type" value="Genomic_DNA"/>
</dbReference>
<evidence type="ECO:0000313" key="3">
    <source>
        <dbReference type="Proteomes" id="UP000053327"/>
    </source>
</evidence>
<evidence type="ECO:0000313" key="2">
    <source>
        <dbReference type="EMBL" id="KMZ85747.1"/>
    </source>
</evidence>
<accession>A0A0J9SUM3</accession>
<reference evidence="2 3" key="1">
    <citation type="submission" date="2011-08" db="EMBL/GenBank/DDBJ databases">
        <title>The Genome Sequence of Plasmodium vivax Brazil I.</title>
        <authorList>
            <consortium name="The Broad Institute Genome Sequencing Platform"/>
            <consortium name="The Broad Institute Genome Sequencing Center for Infectious Disease"/>
            <person name="Neafsey D."/>
            <person name="Carlton J."/>
            <person name="Barnwell J."/>
            <person name="Collins W."/>
            <person name="Escalante A."/>
            <person name="Mullikin J."/>
            <person name="Saul A."/>
            <person name="Guigo R."/>
            <person name="Camara F."/>
            <person name="Young S.K."/>
            <person name="Zeng Q."/>
            <person name="Gargeya S."/>
            <person name="Fitzgerald M."/>
            <person name="Haas B."/>
            <person name="Abouelleil A."/>
            <person name="Alvarado L."/>
            <person name="Arachchi H.M."/>
            <person name="Berlin A."/>
            <person name="Brown A."/>
            <person name="Chapman S.B."/>
            <person name="Chen Z."/>
            <person name="Dunbar C."/>
            <person name="Freedman E."/>
            <person name="Gearin G."/>
            <person name="Gellesch M."/>
            <person name="Goldberg J."/>
            <person name="Griggs A."/>
            <person name="Gujja S."/>
            <person name="Heiman D."/>
            <person name="Howarth C."/>
            <person name="Larson L."/>
            <person name="Lui A."/>
            <person name="MacDonald P.J.P."/>
            <person name="Montmayeur A."/>
            <person name="Murphy C."/>
            <person name="Neiman D."/>
            <person name="Pearson M."/>
            <person name="Priest M."/>
            <person name="Roberts A."/>
            <person name="Saif S."/>
            <person name="Shea T."/>
            <person name="Shenoy N."/>
            <person name="Sisk P."/>
            <person name="Stolte C."/>
            <person name="Sykes S."/>
            <person name="Wortman J."/>
            <person name="Nusbaum C."/>
            <person name="Birren B."/>
        </authorList>
    </citation>
    <scope>NUCLEOTIDE SEQUENCE [LARGE SCALE GENOMIC DNA]</scope>
    <source>
        <strain evidence="2 3">Brazil I</strain>
    </source>
</reference>
<organism evidence="2 3">
    <name type="scientific">Plasmodium vivax (strain Brazil I)</name>
    <dbReference type="NCBI Taxonomy" id="1033975"/>
    <lineage>
        <taxon>Eukaryota</taxon>
        <taxon>Sar</taxon>
        <taxon>Alveolata</taxon>
        <taxon>Apicomplexa</taxon>
        <taxon>Aconoidasida</taxon>
        <taxon>Haemosporida</taxon>
        <taxon>Plasmodiidae</taxon>
        <taxon>Plasmodium</taxon>
        <taxon>Plasmodium (Plasmodium)</taxon>
    </lineage>
</organism>
<proteinExistence type="predicted"/>
<dbReference type="AlphaFoldDB" id="A0A0J9SUM3"/>
<feature type="chain" id="PRO_5005322593" evidence="1">
    <location>
        <begin position="21"/>
        <end position="1085"/>
    </location>
</feature>
<name>A0A0J9SUM3_PLAV1</name>
<keyword evidence="1" id="KW-0732">Signal</keyword>
<dbReference type="OrthoDB" id="369812at2759"/>
<dbReference type="Proteomes" id="UP000053327">
    <property type="component" value="Unassembled WGS sequence"/>
</dbReference>
<feature type="signal peptide" evidence="1">
    <location>
        <begin position="1"/>
        <end position="20"/>
    </location>
</feature>